<dbReference type="RefSeq" id="WP_021718416.1">
    <property type="nucleotide sequence ID" value="NZ_AP019004.1"/>
</dbReference>
<evidence type="ECO:0000313" key="7">
    <source>
        <dbReference type="Proteomes" id="UP000484547"/>
    </source>
</evidence>
<evidence type="ECO:0000313" key="3">
    <source>
        <dbReference type="EMBL" id="CDB46460.1"/>
    </source>
</evidence>
<feature type="binding site" evidence="2">
    <location>
        <position position="130"/>
    </location>
    <ligand>
        <name>Fe cation</name>
        <dbReference type="ChEBI" id="CHEBI:24875"/>
    </ligand>
</feature>
<feature type="binding site" evidence="2">
    <location>
        <position position="134"/>
    </location>
    <ligand>
        <name>Fe cation</name>
        <dbReference type="ChEBI" id="CHEBI:24875"/>
    </ligand>
</feature>
<reference evidence="6 7" key="2">
    <citation type="journal article" date="2019" name="Nat. Med.">
        <title>A library of human gut bacterial isolates paired with longitudinal multiomics data enables mechanistic microbiome research.</title>
        <authorList>
            <person name="Poyet M."/>
            <person name="Groussin M."/>
            <person name="Gibbons S.M."/>
            <person name="Avila-Pacheco J."/>
            <person name="Jiang X."/>
            <person name="Kearney S.M."/>
            <person name="Perrotta A.R."/>
            <person name="Berdy B."/>
            <person name="Zhao S."/>
            <person name="Lieberman T.D."/>
            <person name="Swanson P.K."/>
            <person name="Smith M."/>
            <person name="Roesemann S."/>
            <person name="Alexander J.E."/>
            <person name="Rich S.A."/>
            <person name="Livny J."/>
            <person name="Vlamakis H."/>
            <person name="Clish C."/>
            <person name="Bullock K."/>
            <person name="Deik A."/>
            <person name="Scott J."/>
            <person name="Pierce K.A."/>
            <person name="Xavier R.J."/>
            <person name="Alm E.J."/>
        </authorList>
    </citation>
    <scope>NUCLEOTIDE SEQUENCE [LARGE SCALE GENOMIC DNA]</scope>
    <source>
        <strain evidence="4 7">BIOML-A13</strain>
        <strain evidence="5 6">BIOML-A3</strain>
    </source>
</reference>
<dbReference type="CDD" id="cd00487">
    <property type="entry name" value="Pep_deformylase"/>
    <property type="match status" value="1"/>
</dbReference>
<dbReference type="PRINTS" id="PR01576">
    <property type="entry name" value="PDEFORMYLASE"/>
</dbReference>
<sequence length="158" mass="17166">MAKLDIIVAGNPVLRLKAKEVERIDKKTVRLLNDMAETMYAADGVGLAAPQVGVSRRIVVIDVGEGLIELINPVITKREGSVVGGEGCLSVPNFEGEVERAEYIECEFFDRKGKRMKLASDGILAIAVQHELDHLDGILFIDKATVLTPKETVPVGIE</sequence>
<feature type="binding site" evidence="2">
    <location>
        <position position="88"/>
    </location>
    <ligand>
        <name>Fe cation</name>
        <dbReference type="ChEBI" id="CHEBI:24875"/>
    </ligand>
</feature>
<dbReference type="GO" id="GO:0046872">
    <property type="term" value="F:metal ion binding"/>
    <property type="evidence" value="ECO:0007669"/>
    <property type="project" value="UniProtKB-KW"/>
</dbReference>
<dbReference type="GO" id="GO:0042586">
    <property type="term" value="F:peptide deformylase activity"/>
    <property type="evidence" value="ECO:0007669"/>
    <property type="project" value="UniProtKB-UniRule"/>
</dbReference>
<comment type="function">
    <text evidence="2">Removes the formyl group from the N-terminal Met of newly synthesized proteins. Requires at least a dipeptide for an efficient rate of reaction. N-terminal L-methionine is a prerequisite for activity but the enzyme has broad specificity at other positions.</text>
</comment>
<dbReference type="AlphaFoldDB" id="A0A3G9GS70"/>
<accession>A0A3G9GS70</accession>
<dbReference type="NCBIfam" id="TIGR00079">
    <property type="entry name" value="pept_deformyl"/>
    <property type="match status" value="1"/>
</dbReference>
<evidence type="ECO:0000313" key="5">
    <source>
        <dbReference type="EMBL" id="MTU03369.1"/>
    </source>
</evidence>
<dbReference type="PANTHER" id="PTHR10458">
    <property type="entry name" value="PEPTIDE DEFORMYLASE"/>
    <property type="match status" value="1"/>
</dbReference>
<dbReference type="InterPro" id="IPR036821">
    <property type="entry name" value="Peptide_deformylase_sf"/>
</dbReference>
<dbReference type="EMBL" id="CBDS010000087">
    <property type="protein sequence ID" value="CDB46460.1"/>
    <property type="molecule type" value="Genomic_DNA"/>
</dbReference>
<dbReference type="NCBIfam" id="NF001159">
    <property type="entry name" value="PRK00150.1-3"/>
    <property type="match status" value="1"/>
</dbReference>
<comment type="catalytic activity">
    <reaction evidence="2">
        <text>N-terminal N-formyl-L-methionyl-[peptide] + H2O = N-terminal L-methionyl-[peptide] + formate</text>
        <dbReference type="Rhea" id="RHEA:24420"/>
        <dbReference type="Rhea" id="RHEA-COMP:10639"/>
        <dbReference type="Rhea" id="RHEA-COMP:10640"/>
        <dbReference type="ChEBI" id="CHEBI:15377"/>
        <dbReference type="ChEBI" id="CHEBI:15740"/>
        <dbReference type="ChEBI" id="CHEBI:49298"/>
        <dbReference type="ChEBI" id="CHEBI:64731"/>
        <dbReference type="EC" id="3.5.1.88"/>
    </reaction>
</comment>
<dbReference type="GeneID" id="49407247"/>
<keyword evidence="6" id="KW-1185">Reference proteome</keyword>
<dbReference type="EMBL" id="WNBM01000001">
    <property type="protein sequence ID" value="MTT75237.1"/>
    <property type="molecule type" value="Genomic_DNA"/>
</dbReference>
<name>A0A3G9GS70_9FIRM</name>
<dbReference type="SUPFAM" id="SSF56420">
    <property type="entry name" value="Peptide deformylase"/>
    <property type="match status" value="1"/>
</dbReference>
<comment type="cofactor">
    <cofactor evidence="2">
        <name>Fe(2+)</name>
        <dbReference type="ChEBI" id="CHEBI:29033"/>
    </cofactor>
    <text evidence="2">Binds 1 Fe(2+) ion.</text>
</comment>
<dbReference type="Pfam" id="PF01327">
    <property type="entry name" value="Pep_deformylase"/>
    <property type="match status" value="1"/>
</dbReference>
<organism evidence="3">
    <name type="scientific">Phascolarctobacterium faecium</name>
    <dbReference type="NCBI Taxonomy" id="33025"/>
    <lineage>
        <taxon>Bacteria</taxon>
        <taxon>Bacillati</taxon>
        <taxon>Bacillota</taxon>
        <taxon>Negativicutes</taxon>
        <taxon>Acidaminococcales</taxon>
        <taxon>Acidaminococcaceae</taxon>
        <taxon>Phascolarctobacterium</taxon>
    </lineage>
</organism>
<keyword evidence="2" id="KW-0408">Iron</keyword>
<protein>
    <recommendedName>
        <fullName evidence="2">Peptide deformylase</fullName>
        <shortName evidence="2">PDF</shortName>
        <ecNumber evidence="2">3.5.1.88</ecNumber>
    </recommendedName>
    <alternativeName>
        <fullName evidence="2">Polypeptide deformylase</fullName>
    </alternativeName>
</protein>
<dbReference type="PIRSF" id="PIRSF004749">
    <property type="entry name" value="Pep_def"/>
    <property type="match status" value="1"/>
</dbReference>
<comment type="caution">
    <text evidence="3">The sequence shown here is derived from an EMBL/GenBank/DDBJ whole genome shotgun (WGS) entry which is preliminary data.</text>
</comment>
<dbReference type="GO" id="GO:0006412">
    <property type="term" value="P:translation"/>
    <property type="evidence" value="ECO:0007669"/>
    <property type="project" value="UniProtKB-UniRule"/>
</dbReference>
<dbReference type="PANTHER" id="PTHR10458:SF22">
    <property type="entry name" value="PEPTIDE DEFORMYLASE"/>
    <property type="match status" value="1"/>
</dbReference>
<proteinExistence type="inferred from homology"/>
<dbReference type="Proteomes" id="UP000443070">
    <property type="component" value="Unassembled WGS sequence"/>
</dbReference>
<dbReference type="HAMAP" id="MF_00163">
    <property type="entry name" value="Pep_deformylase"/>
    <property type="match status" value="1"/>
</dbReference>
<keyword evidence="2" id="KW-0648">Protein biosynthesis</keyword>
<dbReference type="EMBL" id="WNBW01000001">
    <property type="protein sequence ID" value="MTU03369.1"/>
    <property type="molecule type" value="Genomic_DNA"/>
</dbReference>
<evidence type="ECO:0000313" key="4">
    <source>
        <dbReference type="EMBL" id="MTT75237.1"/>
    </source>
</evidence>
<evidence type="ECO:0000256" key="1">
    <source>
        <dbReference type="ARBA" id="ARBA00010759"/>
    </source>
</evidence>
<gene>
    <name evidence="2 4" type="primary">def</name>
    <name evidence="3" type="ORF">BN533_01516</name>
    <name evidence="4" type="ORF">GMD11_03000</name>
    <name evidence="5" type="ORF">GMD18_03000</name>
</gene>
<reference evidence="3" key="1">
    <citation type="submission" date="2012-11" db="EMBL/GenBank/DDBJ databases">
        <title>Dependencies among metagenomic species, viruses, plasmids and units of genetic variation.</title>
        <authorList>
            <person name="Nielsen H.B."/>
            <person name="Almeida M."/>
            <person name="Juncker A.S."/>
            <person name="Rasmussen S."/>
            <person name="Li J."/>
            <person name="Sunagawa S."/>
            <person name="Plichta D."/>
            <person name="Gautier L."/>
            <person name="Le Chatelier E."/>
            <person name="Peletier E."/>
            <person name="Bonde I."/>
            <person name="Nielsen T."/>
            <person name="Manichanh C."/>
            <person name="Arumugam M."/>
            <person name="Batto J."/>
            <person name="Santos M.B.Q.D."/>
            <person name="Blom N."/>
            <person name="Borruel N."/>
            <person name="Burgdorf K.S."/>
            <person name="Boumezbeur F."/>
            <person name="Casellas F."/>
            <person name="Dore J."/>
            <person name="Guarner F."/>
            <person name="Hansen T."/>
            <person name="Hildebrand F."/>
            <person name="Kaas R.S."/>
            <person name="Kennedy S."/>
            <person name="Kristiansen K."/>
            <person name="Kultima J.R."/>
            <person name="Leonard P."/>
            <person name="Levenez F."/>
            <person name="Lund O."/>
            <person name="Moumen B."/>
            <person name="Le Paslier D."/>
            <person name="Pons N."/>
            <person name="Pedersen O."/>
            <person name="Prifti E."/>
            <person name="Qin J."/>
            <person name="Raes J."/>
            <person name="Tap J."/>
            <person name="Tims S."/>
            <person name="Ussery D.W."/>
            <person name="Yamada T."/>
            <person name="MetaHit consortium"/>
            <person name="Renault P."/>
            <person name="Sicheritz-Ponten T."/>
            <person name="Bork P."/>
            <person name="Wang J."/>
            <person name="Brunak S."/>
            <person name="Ehrlich S.D."/>
        </authorList>
    </citation>
    <scope>NUCLEOTIDE SEQUENCE [LARGE SCALE GENOMIC DNA]</scope>
</reference>
<accession>R6IB21</accession>
<dbReference type="InterPro" id="IPR023635">
    <property type="entry name" value="Peptide_deformylase"/>
</dbReference>
<dbReference type="Proteomes" id="UP000484547">
    <property type="component" value="Unassembled WGS sequence"/>
</dbReference>
<evidence type="ECO:0000256" key="2">
    <source>
        <dbReference type="HAMAP-Rule" id="MF_00163"/>
    </source>
</evidence>
<evidence type="ECO:0000313" key="6">
    <source>
        <dbReference type="Proteomes" id="UP000443070"/>
    </source>
</evidence>
<feature type="active site" evidence="2">
    <location>
        <position position="131"/>
    </location>
</feature>
<keyword evidence="2" id="KW-0479">Metal-binding</keyword>
<dbReference type="EC" id="3.5.1.88" evidence="2"/>
<keyword evidence="2 4" id="KW-0378">Hydrolase</keyword>
<dbReference type="Gene3D" id="3.90.45.10">
    <property type="entry name" value="Peptide deformylase"/>
    <property type="match status" value="1"/>
</dbReference>
<comment type="similarity">
    <text evidence="1 2">Belongs to the polypeptide deformylase family.</text>
</comment>